<sequence length="247" mass="25542">MGPDLARALLALVLPVECAGCGTDDVPWCAACAHLVAGTPWRCEHRAGRLDRLDGRAVLPVWTLADFAGPVRRAVVAWKDRGRTDLTPWFRSALAAAAFSTGPTWPRRPGTPLLVVPAPSTAAARRHRGADLVADLARGVVDGTGAAGADVRLAAVLARRRGGDQVGLGVRERARNLHGQVVVRTRDRPRVDGATVLLVDDVLTTGATVAACRTALEDAGAEVVGCLTLSSTPAPGPGGRPGDDAAG</sequence>
<feature type="domain" description="Phosphoribosyltransferase" evidence="2">
    <location>
        <begin position="129"/>
        <end position="232"/>
    </location>
</feature>
<accession>A0A919NYS5</accession>
<dbReference type="PANTHER" id="PTHR47505:SF1">
    <property type="entry name" value="DNA UTILIZATION PROTEIN YHGH"/>
    <property type="match status" value="1"/>
</dbReference>
<dbReference type="AlphaFoldDB" id="A0A919NYS5"/>
<reference evidence="3" key="1">
    <citation type="submission" date="2021-01" db="EMBL/GenBank/DDBJ databases">
        <title>Whole genome shotgun sequence of Cellulomonas chitinilytica NBRC 110799.</title>
        <authorList>
            <person name="Komaki H."/>
            <person name="Tamura T."/>
        </authorList>
    </citation>
    <scope>NUCLEOTIDE SEQUENCE</scope>
    <source>
        <strain evidence="3">NBRC 110799</strain>
    </source>
</reference>
<keyword evidence="4" id="KW-1185">Reference proteome</keyword>
<name>A0A919NYS5_9CELL</name>
<dbReference type="InterPro" id="IPR029057">
    <property type="entry name" value="PRTase-like"/>
</dbReference>
<evidence type="ECO:0000313" key="3">
    <source>
        <dbReference type="EMBL" id="GIG20141.1"/>
    </source>
</evidence>
<dbReference type="PANTHER" id="PTHR47505">
    <property type="entry name" value="DNA UTILIZATION PROTEIN YHGH"/>
    <property type="match status" value="1"/>
</dbReference>
<dbReference type="InterPro" id="IPR051910">
    <property type="entry name" value="ComF/GntX_DNA_util-trans"/>
</dbReference>
<comment type="similarity">
    <text evidence="1">Belongs to the ComF/GntX family.</text>
</comment>
<comment type="caution">
    <text evidence="3">The sequence shown here is derived from an EMBL/GenBank/DDBJ whole genome shotgun (WGS) entry which is preliminary data.</text>
</comment>
<evidence type="ECO:0000256" key="1">
    <source>
        <dbReference type="ARBA" id="ARBA00008007"/>
    </source>
</evidence>
<dbReference type="Pfam" id="PF00156">
    <property type="entry name" value="Pribosyltran"/>
    <property type="match status" value="1"/>
</dbReference>
<evidence type="ECO:0000313" key="4">
    <source>
        <dbReference type="Proteomes" id="UP000632740"/>
    </source>
</evidence>
<dbReference type="Proteomes" id="UP000632740">
    <property type="component" value="Unassembled WGS sequence"/>
</dbReference>
<evidence type="ECO:0000259" key="2">
    <source>
        <dbReference type="Pfam" id="PF00156"/>
    </source>
</evidence>
<dbReference type="Gene3D" id="3.40.50.2020">
    <property type="match status" value="1"/>
</dbReference>
<dbReference type="EMBL" id="BONK01000002">
    <property type="protein sequence ID" value="GIG20141.1"/>
    <property type="molecule type" value="Genomic_DNA"/>
</dbReference>
<dbReference type="InterPro" id="IPR000836">
    <property type="entry name" value="PRTase_dom"/>
</dbReference>
<dbReference type="SUPFAM" id="SSF53271">
    <property type="entry name" value="PRTase-like"/>
    <property type="match status" value="1"/>
</dbReference>
<dbReference type="RefSeq" id="WP_203749026.1">
    <property type="nucleotide sequence ID" value="NZ_BONK01000002.1"/>
</dbReference>
<organism evidence="3 4">
    <name type="scientific">Cellulomonas chitinilytica</name>
    <dbReference type="NCBI Taxonomy" id="398759"/>
    <lineage>
        <taxon>Bacteria</taxon>
        <taxon>Bacillati</taxon>
        <taxon>Actinomycetota</taxon>
        <taxon>Actinomycetes</taxon>
        <taxon>Micrococcales</taxon>
        <taxon>Cellulomonadaceae</taxon>
        <taxon>Cellulomonas</taxon>
    </lineage>
</organism>
<gene>
    <name evidence="3" type="ORF">Cch01nite_08650</name>
</gene>
<dbReference type="CDD" id="cd06223">
    <property type="entry name" value="PRTases_typeI"/>
    <property type="match status" value="1"/>
</dbReference>
<proteinExistence type="inferred from homology"/>
<protein>
    <recommendedName>
        <fullName evidence="2">Phosphoribosyltransferase domain-containing protein</fullName>
    </recommendedName>
</protein>